<keyword evidence="4" id="KW-1185">Reference proteome</keyword>
<feature type="region of interest" description="Disordered" evidence="1">
    <location>
        <begin position="443"/>
        <end position="464"/>
    </location>
</feature>
<dbReference type="EMBL" id="CP036291">
    <property type="protein sequence ID" value="QDU91631.1"/>
    <property type="molecule type" value="Genomic_DNA"/>
</dbReference>
<feature type="signal peptide" evidence="2">
    <location>
        <begin position="1"/>
        <end position="19"/>
    </location>
</feature>
<accession>A0A518DJH3</accession>
<name>A0A518DJH3_9BACT</name>
<reference evidence="3 4" key="1">
    <citation type="submission" date="2019-02" db="EMBL/GenBank/DDBJ databases">
        <title>Deep-cultivation of Planctomycetes and their phenomic and genomic characterization uncovers novel biology.</title>
        <authorList>
            <person name="Wiegand S."/>
            <person name="Jogler M."/>
            <person name="Boedeker C."/>
            <person name="Pinto D."/>
            <person name="Vollmers J."/>
            <person name="Rivas-Marin E."/>
            <person name="Kohn T."/>
            <person name="Peeters S.H."/>
            <person name="Heuer A."/>
            <person name="Rast P."/>
            <person name="Oberbeckmann S."/>
            <person name="Bunk B."/>
            <person name="Jeske O."/>
            <person name="Meyerdierks A."/>
            <person name="Storesund J.E."/>
            <person name="Kallscheuer N."/>
            <person name="Luecker S."/>
            <person name="Lage O.M."/>
            <person name="Pohl T."/>
            <person name="Merkel B.J."/>
            <person name="Hornburger P."/>
            <person name="Mueller R.-W."/>
            <person name="Bruemmer F."/>
            <person name="Labrenz M."/>
            <person name="Spormann A.M."/>
            <person name="Op den Camp H."/>
            <person name="Overmann J."/>
            <person name="Amann R."/>
            <person name="Jetten M.S.M."/>
            <person name="Mascher T."/>
            <person name="Medema M.H."/>
            <person name="Devos D.P."/>
            <person name="Kaster A.-K."/>
            <person name="Ovreas L."/>
            <person name="Rohde M."/>
            <person name="Galperin M.Y."/>
            <person name="Jogler C."/>
        </authorList>
    </citation>
    <scope>NUCLEOTIDE SEQUENCE [LARGE SCALE GENOMIC DNA]</scope>
    <source>
        <strain evidence="3 4">Pla175</strain>
    </source>
</reference>
<evidence type="ECO:0000313" key="3">
    <source>
        <dbReference type="EMBL" id="QDU91631.1"/>
    </source>
</evidence>
<feature type="chain" id="PRO_5021769309" description="SLA1 homology domain-containing protein" evidence="2">
    <location>
        <begin position="20"/>
        <end position="464"/>
    </location>
</feature>
<proteinExistence type="predicted"/>
<protein>
    <recommendedName>
        <fullName evidence="5">SLA1 homology domain-containing protein</fullName>
    </recommendedName>
</protein>
<dbReference type="RefSeq" id="WP_145291793.1">
    <property type="nucleotide sequence ID" value="NZ_CP036291.1"/>
</dbReference>
<keyword evidence="2" id="KW-0732">Signal</keyword>
<dbReference type="AlphaFoldDB" id="A0A518DJH3"/>
<evidence type="ECO:0000256" key="1">
    <source>
        <dbReference type="SAM" id="MobiDB-lite"/>
    </source>
</evidence>
<evidence type="ECO:0000313" key="4">
    <source>
        <dbReference type="Proteomes" id="UP000317429"/>
    </source>
</evidence>
<organism evidence="3 4">
    <name type="scientific">Pirellulimonas nuda</name>
    <dbReference type="NCBI Taxonomy" id="2528009"/>
    <lineage>
        <taxon>Bacteria</taxon>
        <taxon>Pseudomonadati</taxon>
        <taxon>Planctomycetota</taxon>
        <taxon>Planctomycetia</taxon>
        <taxon>Pirellulales</taxon>
        <taxon>Lacipirellulaceae</taxon>
        <taxon>Pirellulimonas</taxon>
    </lineage>
</organism>
<dbReference type="KEGG" id="pnd:Pla175_50610"/>
<evidence type="ECO:0000256" key="2">
    <source>
        <dbReference type="SAM" id="SignalP"/>
    </source>
</evidence>
<dbReference type="OrthoDB" id="280947at2"/>
<evidence type="ECO:0008006" key="5">
    <source>
        <dbReference type="Google" id="ProtNLM"/>
    </source>
</evidence>
<feature type="compositionally biased region" description="Low complexity" evidence="1">
    <location>
        <begin position="454"/>
        <end position="464"/>
    </location>
</feature>
<sequence length="464" mass="49894" precursor="true">MARIAAVTIVLATCQLAAAAGPIPLKPSQAHPAVQVATEIEIDGVVIAKAHLPALKGAERETAVRKMPLTVRGALNYDERQLVRPGAGETPRSIRHYRQASATLRIDGEQIGRALAPEHQTIVAETREGDGVLFCPNGPLRREELDLITVIGDTLRLDGLLPAEPVAERAQWAVPSDVMGPLLGVQGVSDCSVRGQVVEANPRYAKLEWAGTVTGAIEGSAADFEIRAVGLFDRGREMLTQVNWAVRENRRPGPATPGFEGIIKTRFALSPIALSEPLSDQHVKQIEVVPMDESMVLELREPGLGIAARHDRQWYVAARDRGSVTLRRAVGPVVVADATIRRLPTGRSSAAPTLAAFESEVRAAAGERFGTVARAEEWATDNGSRCLALVVQGVVESVPVEQRYFLVLHPGGEQTSVAVTAAQDVADRLADHDRDLIDGLTVFQPQSSTPAPPVRSASRPVRRR</sequence>
<gene>
    <name evidence="3" type="ORF">Pla175_50610</name>
</gene>
<dbReference type="Proteomes" id="UP000317429">
    <property type="component" value="Chromosome"/>
</dbReference>